<dbReference type="Proteomes" id="UP000524387">
    <property type="component" value="Unassembled WGS sequence"/>
</dbReference>
<accession>A0A615UL02</accession>
<reference evidence="3 4" key="1">
    <citation type="submission" date="2019-04" db="EMBL/GenBank/DDBJ databases">
        <authorList>
            <consortium name="GenomeTrakr network: Whole genome sequencing for foodborne pathogen traceback"/>
        </authorList>
    </citation>
    <scope>NUCLEOTIDE SEQUENCE [LARGE SCALE GENOMIC DNA]</scope>
    <source>
        <strain evidence="3 4">CFSAN072502</strain>
    </source>
</reference>
<protein>
    <submittedName>
        <fullName evidence="3">Phage major capsid protein</fullName>
    </submittedName>
</protein>
<evidence type="ECO:0000256" key="1">
    <source>
        <dbReference type="ARBA" id="ARBA00004328"/>
    </source>
</evidence>
<gene>
    <name evidence="3" type="ORF">CW895_13750</name>
</gene>
<feature type="domain" description="Phage capsid-like C-terminal" evidence="2">
    <location>
        <begin position="120"/>
        <end position="375"/>
    </location>
</feature>
<dbReference type="NCBIfam" id="TIGR01554">
    <property type="entry name" value="major_cap_HK97"/>
    <property type="match status" value="1"/>
</dbReference>
<evidence type="ECO:0000313" key="4">
    <source>
        <dbReference type="Proteomes" id="UP000524387"/>
    </source>
</evidence>
<dbReference type="InterPro" id="IPR024455">
    <property type="entry name" value="Phage_capsid"/>
</dbReference>
<proteinExistence type="predicted"/>
<dbReference type="RefSeq" id="WP_031645216.1">
    <property type="nucleotide sequence ID" value="NZ_CP090057.1"/>
</dbReference>
<comment type="caution">
    <text evidence="3">The sequence shown here is derived from an EMBL/GenBank/DDBJ whole genome shotgun (WGS) entry which is preliminary data.</text>
</comment>
<dbReference type="AlphaFoldDB" id="A0A615UL02"/>
<dbReference type="Pfam" id="PF05065">
    <property type="entry name" value="Phage_capsid"/>
    <property type="match status" value="1"/>
</dbReference>
<organism evidence="3 4">
    <name type="scientific">Listeria monocytogenes</name>
    <dbReference type="NCBI Taxonomy" id="1639"/>
    <lineage>
        <taxon>Bacteria</taxon>
        <taxon>Bacillati</taxon>
        <taxon>Bacillota</taxon>
        <taxon>Bacilli</taxon>
        <taxon>Bacillales</taxon>
        <taxon>Listeriaceae</taxon>
        <taxon>Listeria</taxon>
    </lineage>
</organism>
<dbReference type="SUPFAM" id="SSF56563">
    <property type="entry name" value="Major capsid protein gp5"/>
    <property type="match status" value="1"/>
</dbReference>
<comment type="subcellular location">
    <subcellularLocation>
        <location evidence="1">Virion</location>
    </subcellularLocation>
</comment>
<evidence type="ECO:0000259" key="2">
    <source>
        <dbReference type="Pfam" id="PF05065"/>
    </source>
</evidence>
<evidence type="ECO:0000313" key="3">
    <source>
        <dbReference type="EMBL" id="EAG9354858.1"/>
    </source>
</evidence>
<dbReference type="EMBL" id="AABEKN010000006">
    <property type="protein sequence ID" value="EAG9354858.1"/>
    <property type="molecule type" value="Genomic_DNA"/>
</dbReference>
<sequence length="378" mass="42003">MTKTIFELKQALATVGAQLKKTEETLAQKAMDTQVTAEALQQLQENKKTLKQRFDIIKEEHDNMEAEQKARLEKGKFTKSEDPKQKVIDAKATLIRKTMAQEAIPSEVFQTLGDDSTSGGGKFLPKTVANDILVEPLVKNPLRGNSTITNIPNLEIPKIAFTLDDDEFVEDTETAKELKAKGDSVVFGRHKFKVFAGVSETILLGTNTQLVGSVENALQSGVAAKERKVAFATTPKSGEEHMSFYDESIVKVKRVQADSLYKAIKKSIADLHEDYREKAKIYMTYTDYLDIIELLANGSTSLYGAQPEQILGKPAEFTDAAIHPVIGDFAFSHFNYDIGTQYEQDKDIKTGVNLFAITAWFDHQIKLASAFRVATVKP</sequence>
<dbReference type="InterPro" id="IPR054612">
    <property type="entry name" value="Phage_capsid-like_C"/>
</dbReference>
<name>A0A615UL02_LISMN</name>